<dbReference type="InterPro" id="IPR044004">
    <property type="entry name" value="TSP1_spondin_dom"/>
</dbReference>
<comment type="caution">
    <text evidence="6">The sequence shown here is derived from an EMBL/GenBank/DDBJ whole genome shotgun (WGS) entry which is preliminary data.</text>
</comment>
<dbReference type="Pfam" id="PF19028">
    <property type="entry name" value="TSP1_spondin"/>
    <property type="match status" value="1"/>
</dbReference>
<feature type="domain" description="Spondin-like TSP1" evidence="5">
    <location>
        <begin position="163"/>
        <end position="215"/>
    </location>
</feature>
<protein>
    <recommendedName>
        <fullName evidence="5">Spondin-like TSP1 domain-containing protein</fullName>
    </recommendedName>
</protein>
<dbReference type="InterPro" id="IPR000884">
    <property type="entry name" value="TSP1_rpt"/>
</dbReference>
<keyword evidence="2" id="KW-1015">Disulfide bond</keyword>
<evidence type="ECO:0000313" key="7">
    <source>
        <dbReference type="Proteomes" id="UP001189429"/>
    </source>
</evidence>
<name>A0ABN9TNA3_9DINO</name>
<evidence type="ECO:0000256" key="2">
    <source>
        <dbReference type="ARBA" id="ARBA00023157"/>
    </source>
</evidence>
<dbReference type="SMART" id="SM00209">
    <property type="entry name" value="TSP1"/>
    <property type="match status" value="4"/>
</dbReference>
<evidence type="ECO:0000259" key="5">
    <source>
        <dbReference type="Pfam" id="PF19028"/>
    </source>
</evidence>
<feature type="non-terminal residue" evidence="6">
    <location>
        <position position="1"/>
    </location>
</feature>
<dbReference type="Gene3D" id="2.20.100.10">
    <property type="entry name" value="Thrombospondin type-1 (TSP1) repeat"/>
    <property type="match status" value="2"/>
</dbReference>
<proteinExistence type="predicted"/>
<gene>
    <name evidence="6" type="ORF">PCOR1329_LOCUS40387</name>
</gene>
<feature type="region of interest" description="Disordered" evidence="4">
    <location>
        <begin position="1"/>
        <end position="23"/>
    </location>
</feature>
<dbReference type="PANTHER" id="PTHR11311:SF15">
    <property type="entry name" value="SPONDIN-2"/>
    <property type="match status" value="1"/>
</dbReference>
<feature type="region of interest" description="Disordered" evidence="4">
    <location>
        <begin position="74"/>
        <end position="114"/>
    </location>
</feature>
<reference evidence="6" key="1">
    <citation type="submission" date="2023-10" db="EMBL/GenBank/DDBJ databases">
        <authorList>
            <person name="Chen Y."/>
            <person name="Shah S."/>
            <person name="Dougan E. K."/>
            <person name="Thang M."/>
            <person name="Chan C."/>
        </authorList>
    </citation>
    <scope>NUCLEOTIDE SEQUENCE [LARGE SCALE GENOMIC DNA]</scope>
</reference>
<accession>A0ABN9TNA3</accession>
<dbReference type="Proteomes" id="UP001189429">
    <property type="component" value="Unassembled WGS sequence"/>
</dbReference>
<keyword evidence="1" id="KW-0732">Signal</keyword>
<evidence type="ECO:0000256" key="1">
    <source>
        <dbReference type="ARBA" id="ARBA00022729"/>
    </source>
</evidence>
<dbReference type="EMBL" id="CAUYUJ010014870">
    <property type="protein sequence ID" value="CAK0847073.1"/>
    <property type="molecule type" value="Genomic_DNA"/>
</dbReference>
<dbReference type="InterPro" id="IPR051418">
    <property type="entry name" value="Spondin/Thrombospondin_T1"/>
</dbReference>
<evidence type="ECO:0000256" key="4">
    <source>
        <dbReference type="SAM" id="MobiDB-lite"/>
    </source>
</evidence>
<dbReference type="SUPFAM" id="SSF82895">
    <property type="entry name" value="TSP-1 type 1 repeat"/>
    <property type="match status" value="2"/>
</dbReference>
<keyword evidence="3" id="KW-0325">Glycoprotein</keyword>
<dbReference type="PROSITE" id="PS50092">
    <property type="entry name" value="TSP1"/>
    <property type="match status" value="3"/>
</dbReference>
<sequence>EPRGGGEPRERPLLPPERQEGGRALQHARRVPQWLHRWALGLVGRVGRVLEDVRNGIQDPLARSEDAAHVLRAQRDGPRRRLRGLPRRARVRGGRRRRRRLRAGRLGRPARPISSAHPRARVGLRERLGKPCLDTPIRVVEPCNPGVNETPPAGCEAKPVTDCVVNDWEPWTGCTATCGSGQRERRRTIKVPPANGGKPCVEDLSVTSDCNSQPCENASCVDCSWGAWSDWGDCSGCGGQRYRNRVVDQMPSYCGKPCTGSARDVANCTSPCAKQLFCVWTDWSDADTCGGCGLTTTSRTRSLDFSEGYVDSYLFQGPEDGKCEGDQKHLDECPFVEHCTPPCKPQDCTFSTWSEWHHNPDNCTGLCERHRVVAELNNECGKPCNGTLLETKKCDMTCEVSQDCLLSSWSHWTDCSASENGQYERAREDCDAVVGDSARSETADFQFEHHLR</sequence>
<feature type="compositionally biased region" description="Basic residues" evidence="4">
    <location>
        <begin position="80"/>
        <end position="105"/>
    </location>
</feature>
<keyword evidence="7" id="KW-1185">Reference proteome</keyword>
<evidence type="ECO:0000313" key="6">
    <source>
        <dbReference type="EMBL" id="CAK0847073.1"/>
    </source>
</evidence>
<dbReference type="Pfam" id="PF00090">
    <property type="entry name" value="TSP_1"/>
    <property type="match status" value="2"/>
</dbReference>
<feature type="compositionally biased region" description="Basic and acidic residues" evidence="4">
    <location>
        <begin position="1"/>
        <end position="21"/>
    </location>
</feature>
<dbReference type="PANTHER" id="PTHR11311">
    <property type="entry name" value="SPONDIN"/>
    <property type="match status" value="1"/>
</dbReference>
<dbReference type="InterPro" id="IPR036383">
    <property type="entry name" value="TSP1_rpt_sf"/>
</dbReference>
<organism evidence="6 7">
    <name type="scientific">Prorocentrum cordatum</name>
    <dbReference type="NCBI Taxonomy" id="2364126"/>
    <lineage>
        <taxon>Eukaryota</taxon>
        <taxon>Sar</taxon>
        <taxon>Alveolata</taxon>
        <taxon>Dinophyceae</taxon>
        <taxon>Prorocentrales</taxon>
        <taxon>Prorocentraceae</taxon>
        <taxon>Prorocentrum</taxon>
    </lineage>
</organism>
<evidence type="ECO:0000256" key="3">
    <source>
        <dbReference type="ARBA" id="ARBA00023180"/>
    </source>
</evidence>